<evidence type="ECO:0000256" key="1">
    <source>
        <dbReference type="ARBA" id="ARBA00006484"/>
    </source>
</evidence>
<reference evidence="4" key="1">
    <citation type="submission" date="2020-05" db="EMBL/GenBank/DDBJ databases">
        <authorList>
            <person name="Chiriac C."/>
            <person name="Salcher M."/>
            <person name="Ghai R."/>
            <person name="Kavagutti S V."/>
        </authorList>
    </citation>
    <scope>NUCLEOTIDE SEQUENCE</scope>
</reference>
<dbReference type="EMBL" id="CAFBLT010000001">
    <property type="protein sequence ID" value="CAB4871229.1"/>
    <property type="molecule type" value="Genomic_DNA"/>
</dbReference>
<evidence type="ECO:0000313" key="3">
    <source>
        <dbReference type="EMBL" id="CAB4871229.1"/>
    </source>
</evidence>
<organism evidence="4">
    <name type="scientific">freshwater metagenome</name>
    <dbReference type="NCBI Taxonomy" id="449393"/>
    <lineage>
        <taxon>unclassified sequences</taxon>
        <taxon>metagenomes</taxon>
        <taxon>ecological metagenomes</taxon>
    </lineage>
</organism>
<dbReference type="AlphaFoldDB" id="A0A6J7QQY5"/>
<evidence type="ECO:0000313" key="2">
    <source>
        <dbReference type="EMBL" id="CAB4818567.1"/>
    </source>
</evidence>
<evidence type="ECO:0000313" key="4">
    <source>
        <dbReference type="EMBL" id="CAB5019019.1"/>
    </source>
</evidence>
<dbReference type="PRINTS" id="PR00081">
    <property type="entry name" value="GDHRDH"/>
</dbReference>
<sequence length="265" mass="27107">MGQPRVIVVTGASSGMGAATVKRLHAQGDRVIGIDLAEAEIIADLGIPEGRRHAISEVARLSGGAIDGLVTFAGLGGLPDRAGSLLVSVNFFGTVALLEGLRPLLVEGNSPSAIAIASNSMTCQPGVPTDVVERCLEDDEEGARRAADLAGSIQSYPASKLAIARWVRRHAPLPAWAGAGIALNAIAPGAVETPLLEATRDDPLLGPLLEAFPVPLGRNGTPDELAGVVAFLLGDDARYFCGSVLVVDGGTEASLRSDDLPSPLG</sequence>
<dbReference type="EMBL" id="CAFABE010000007">
    <property type="protein sequence ID" value="CAB4818567.1"/>
    <property type="molecule type" value="Genomic_DNA"/>
</dbReference>
<proteinExistence type="inferred from homology"/>
<dbReference type="PANTHER" id="PTHR42760">
    <property type="entry name" value="SHORT-CHAIN DEHYDROGENASES/REDUCTASES FAMILY MEMBER"/>
    <property type="match status" value="1"/>
</dbReference>
<dbReference type="InterPro" id="IPR036291">
    <property type="entry name" value="NAD(P)-bd_dom_sf"/>
</dbReference>
<dbReference type="Pfam" id="PF13561">
    <property type="entry name" value="adh_short_C2"/>
    <property type="match status" value="1"/>
</dbReference>
<dbReference type="Gene3D" id="3.40.50.720">
    <property type="entry name" value="NAD(P)-binding Rossmann-like Domain"/>
    <property type="match status" value="1"/>
</dbReference>
<dbReference type="InterPro" id="IPR002347">
    <property type="entry name" value="SDR_fam"/>
</dbReference>
<dbReference type="Pfam" id="PF00106">
    <property type="entry name" value="adh_short"/>
    <property type="match status" value="1"/>
</dbReference>
<dbReference type="GO" id="GO:0016616">
    <property type="term" value="F:oxidoreductase activity, acting on the CH-OH group of donors, NAD or NADP as acceptor"/>
    <property type="evidence" value="ECO:0007669"/>
    <property type="project" value="TreeGrafter"/>
</dbReference>
<accession>A0A6J7QQY5</accession>
<comment type="similarity">
    <text evidence="1">Belongs to the short-chain dehydrogenases/reductases (SDR) family.</text>
</comment>
<dbReference type="SUPFAM" id="SSF51735">
    <property type="entry name" value="NAD(P)-binding Rossmann-fold domains"/>
    <property type="match status" value="1"/>
</dbReference>
<gene>
    <name evidence="2" type="ORF">UFOPK3164_00252</name>
    <name evidence="3" type="ORF">UFOPK3427_00808</name>
    <name evidence="4" type="ORF">UFOPK4112_00791</name>
</gene>
<dbReference type="EMBL" id="CAFBPM010000006">
    <property type="protein sequence ID" value="CAB5019019.1"/>
    <property type="molecule type" value="Genomic_DNA"/>
</dbReference>
<name>A0A6J7QQY5_9ZZZZ</name>
<protein>
    <submittedName>
        <fullName evidence="4">Unannotated protein</fullName>
    </submittedName>
</protein>